<keyword evidence="3" id="KW-1185">Reference proteome</keyword>
<dbReference type="InterPro" id="IPR011032">
    <property type="entry name" value="GroES-like_sf"/>
</dbReference>
<organism evidence="2 3">
    <name type="scientific">Mycolicibacterium litorale</name>
    <dbReference type="NCBI Taxonomy" id="758802"/>
    <lineage>
        <taxon>Bacteria</taxon>
        <taxon>Bacillati</taxon>
        <taxon>Actinomycetota</taxon>
        <taxon>Actinomycetes</taxon>
        <taxon>Mycobacteriales</taxon>
        <taxon>Mycobacteriaceae</taxon>
        <taxon>Mycolicibacterium</taxon>
    </lineage>
</organism>
<dbReference type="GO" id="GO:0016491">
    <property type="term" value="F:oxidoreductase activity"/>
    <property type="evidence" value="ECO:0007669"/>
    <property type="project" value="InterPro"/>
</dbReference>
<dbReference type="Pfam" id="PF08240">
    <property type="entry name" value="ADH_N"/>
    <property type="match status" value="1"/>
</dbReference>
<dbReference type="AlphaFoldDB" id="A0AAD1MRL2"/>
<dbReference type="SUPFAM" id="SSF50129">
    <property type="entry name" value="GroES-like"/>
    <property type="match status" value="1"/>
</dbReference>
<dbReference type="CDD" id="cd08241">
    <property type="entry name" value="QOR1"/>
    <property type="match status" value="1"/>
</dbReference>
<dbReference type="Pfam" id="PF00107">
    <property type="entry name" value="ADH_zinc_N"/>
    <property type="match status" value="1"/>
</dbReference>
<proteinExistence type="predicted"/>
<dbReference type="InterPro" id="IPR020843">
    <property type="entry name" value="ER"/>
</dbReference>
<dbReference type="EMBL" id="AP022586">
    <property type="protein sequence ID" value="BBY14925.1"/>
    <property type="molecule type" value="Genomic_DNA"/>
</dbReference>
<dbReference type="Proteomes" id="UP000466607">
    <property type="component" value="Chromosome"/>
</dbReference>
<dbReference type="PANTHER" id="PTHR43677">
    <property type="entry name" value="SHORT-CHAIN DEHYDROGENASE/REDUCTASE"/>
    <property type="match status" value="1"/>
</dbReference>
<dbReference type="InterPro" id="IPR013149">
    <property type="entry name" value="ADH-like_C"/>
</dbReference>
<dbReference type="SMART" id="SM00829">
    <property type="entry name" value="PKS_ER"/>
    <property type="match status" value="1"/>
</dbReference>
<protein>
    <submittedName>
        <fullName evidence="2">Alcohol dehydrogenase</fullName>
    </submittedName>
</protein>
<dbReference type="InterPro" id="IPR051397">
    <property type="entry name" value="Zn-ADH-like_protein"/>
</dbReference>
<reference evidence="2 3" key="1">
    <citation type="journal article" date="2019" name="Emerg. Microbes Infect.">
        <title>Comprehensive subspecies identification of 175 nontuberculous mycobacteria species based on 7547 genomic profiles.</title>
        <authorList>
            <person name="Matsumoto Y."/>
            <person name="Kinjo T."/>
            <person name="Motooka D."/>
            <person name="Nabeya D."/>
            <person name="Jung N."/>
            <person name="Uechi K."/>
            <person name="Horii T."/>
            <person name="Iida T."/>
            <person name="Fujita J."/>
            <person name="Nakamura S."/>
        </authorList>
    </citation>
    <scope>NUCLEOTIDE SEQUENCE [LARGE SCALE GENOMIC DNA]</scope>
    <source>
        <strain evidence="2 3">JCM 17423</strain>
    </source>
</reference>
<accession>A0AAD1MRL2</accession>
<dbReference type="SUPFAM" id="SSF51735">
    <property type="entry name" value="NAD(P)-binding Rossmann-fold domains"/>
    <property type="match status" value="1"/>
</dbReference>
<evidence type="ECO:0000313" key="2">
    <source>
        <dbReference type="EMBL" id="BBY14925.1"/>
    </source>
</evidence>
<dbReference type="Gene3D" id="3.90.180.10">
    <property type="entry name" value="Medium-chain alcohol dehydrogenases, catalytic domain"/>
    <property type="match status" value="1"/>
</dbReference>
<name>A0AAD1MRL2_9MYCO</name>
<evidence type="ECO:0000259" key="1">
    <source>
        <dbReference type="SMART" id="SM00829"/>
    </source>
</evidence>
<sequence>MRAAVCAAYGPPESVRIDDLPSPQAGPGQVIVRVGAAAVNYPDVLLIAGRYQVAVPTPFVPGSEFAGTVIGIGQGTTGFAVGDRVAGTGMFGAFAEEVAVATAGLTPVPDGVDDRSAAAFGVAHRTAWHTLRSVARVEPGDDVIVLGAGGGVGLAAVQLAVHLGARVTAVASSDEKLHAAIGHGAHRAINHRAQPLRHALRDALPGGAAAVIDPVGGELSEPALRALRRGGRFVTVGFASGAIPRIPLNLVLIKGVTVQGFQFGDVPAGEFRRNDEQLRTLLADNVIRPHIGAVYPLAAVADALRQVADGHAVGKVVVDVGLRA</sequence>
<dbReference type="Gene3D" id="3.40.50.720">
    <property type="entry name" value="NAD(P)-binding Rossmann-like Domain"/>
    <property type="match status" value="1"/>
</dbReference>
<evidence type="ECO:0000313" key="3">
    <source>
        <dbReference type="Proteomes" id="UP000466607"/>
    </source>
</evidence>
<dbReference type="InterPro" id="IPR013154">
    <property type="entry name" value="ADH-like_N"/>
</dbReference>
<dbReference type="PANTHER" id="PTHR43677:SF4">
    <property type="entry name" value="QUINONE OXIDOREDUCTASE-LIKE PROTEIN 2"/>
    <property type="match status" value="1"/>
</dbReference>
<dbReference type="InterPro" id="IPR036291">
    <property type="entry name" value="NAD(P)-bd_dom_sf"/>
</dbReference>
<gene>
    <name evidence="2" type="ORF">MLIT_05170</name>
</gene>
<feature type="domain" description="Enoyl reductase (ER)" evidence="1">
    <location>
        <begin position="10"/>
        <end position="318"/>
    </location>
</feature>
<dbReference type="RefSeq" id="WP_134059664.1">
    <property type="nucleotide sequence ID" value="NZ_AP022586.1"/>
</dbReference>